<dbReference type="RefSeq" id="WP_311610497.1">
    <property type="nucleotide sequence ID" value="NZ_JAVRFI010000006.1"/>
</dbReference>
<evidence type="ECO:0000313" key="1">
    <source>
        <dbReference type="EMBL" id="MDT0449916.1"/>
    </source>
</evidence>
<reference evidence="1" key="1">
    <citation type="submission" date="2024-05" db="EMBL/GenBank/DDBJ databases">
        <title>30 novel species of actinomycetes from the DSMZ collection.</title>
        <authorList>
            <person name="Nouioui I."/>
        </authorList>
    </citation>
    <scope>NUCLEOTIDE SEQUENCE</scope>
    <source>
        <strain evidence="1">DSM 40473</strain>
    </source>
</reference>
<dbReference type="EMBL" id="JAVRFI010000006">
    <property type="protein sequence ID" value="MDT0449916.1"/>
    <property type="molecule type" value="Genomic_DNA"/>
</dbReference>
<gene>
    <name evidence="1" type="ORF">RM609_12670</name>
</gene>
<comment type="caution">
    <text evidence="1">The sequence shown here is derived from an EMBL/GenBank/DDBJ whole genome shotgun (WGS) entry which is preliminary data.</text>
</comment>
<name>A0ABU2SLR0_9ACTN</name>
<evidence type="ECO:0008006" key="3">
    <source>
        <dbReference type="Google" id="ProtNLM"/>
    </source>
</evidence>
<keyword evidence="2" id="KW-1185">Reference proteome</keyword>
<dbReference type="Proteomes" id="UP001180531">
    <property type="component" value="Unassembled WGS sequence"/>
</dbReference>
<protein>
    <recommendedName>
        <fullName evidence="3">ATP-binding protein</fullName>
    </recommendedName>
</protein>
<evidence type="ECO:0000313" key="2">
    <source>
        <dbReference type="Proteomes" id="UP001180531"/>
    </source>
</evidence>
<proteinExistence type="predicted"/>
<sequence length="680" mass="72235">MTSDAFQAGDVDALVAALASRRAMVVLASNSTVNTGSVTGDQRQIVAASPASGPAVAPIRQGPVRPKDLRVATCRFVPPPTFEKALAELESGVSVLVGAPGTGRETCALNLLAHGRDNPVLVQLDGTVDLSRWSPRSQEVHGYLMMEPPDPFALRSWDLSRLEASLTKVGARLLIVVAEAPGLASALEGRLGTPVLRHVPPDPREVFAAHLADICSGEDARDRLLRSLGPDVLDELLPAELPPHHAAQAAEAAARLCDAGSSSRTEVLRALAEAEAPGLVARAQEDPVLFSHLLSLSVYGGLERGVVVERAADLLELAVSEGEQEPAAHTLRPRLDLGQVGTTRQRPISEILRALGAYCTRHEGADATDTVSFFWPTVGDAVREVLCRDHTDLLPLFHAWLAGAGYDPEQIEQAGHAAAAMAVATGGRSLQLLRPLALVPWPPAVEVAARCLGAAVRDPAVAAKAEALLEQWSVAPEAALRKAAAYACRSDGGPFTVGRALRLLHTLAESLSNDADDMAVGVAVVEALVLLFVEGDSRARETILVRMRDWTLRDGIPGQMAALAFPVMAGVDLAWCGSRMLSDADTASSMVQLTGHALNEPATYTSMRDVLLEWCCGVDGVPQPDPSLEELLKGLMKAREPGFLRWLMAVERGPDTIPGRDLATRLLTLWRSKSPTSKAN</sequence>
<organism evidence="1 2">
    <name type="scientific">Streptomyces hesseae</name>
    <dbReference type="NCBI Taxonomy" id="3075519"/>
    <lineage>
        <taxon>Bacteria</taxon>
        <taxon>Bacillati</taxon>
        <taxon>Actinomycetota</taxon>
        <taxon>Actinomycetes</taxon>
        <taxon>Kitasatosporales</taxon>
        <taxon>Streptomycetaceae</taxon>
        <taxon>Streptomyces</taxon>
    </lineage>
</organism>
<accession>A0ABU2SLR0</accession>